<dbReference type="GO" id="GO:0016491">
    <property type="term" value="F:oxidoreductase activity"/>
    <property type="evidence" value="ECO:0007669"/>
    <property type="project" value="UniProtKB-KW"/>
</dbReference>
<dbReference type="Proteomes" id="UP000316612">
    <property type="component" value="Unassembled WGS sequence"/>
</dbReference>
<keyword evidence="7" id="KW-1185">Reference proteome</keyword>
<reference evidence="6 7" key="1">
    <citation type="submission" date="2019-06" db="EMBL/GenBank/DDBJ databases">
        <title>Whole genome shotgun sequence of Glutamicibacter uratoxydans NBRC 15515.</title>
        <authorList>
            <person name="Hosoyama A."/>
            <person name="Uohara A."/>
            <person name="Ohji S."/>
            <person name="Ichikawa N."/>
        </authorList>
    </citation>
    <scope>NUCLEOTIDE SEQUENCE [LARGE SCALE GENOMIC DNA]</scope>
    <source>
        <strain evidence="6 7">NBRC 15515</strain>
    </source>
</reference>
<dbReference type="RefSeq" id="WP_141361752.1">
    <property type="nucleotide sequence ID" value="NZ_BAAAJL010000003.1"/>
</dbReference>
<dbReference type="InterPro" id="IPR001613">
    <property type="entry name" value="Flavin_amine_oxidase"/>
</dbReference>
<dbReference type="SUPFAM" id="SSF51905">
    <property type="entry name" value="FAD/NAD(P)-binding domain"/>
    <property type="match status" value="1"/>
</dbReference>
<evidence type="ECO:0000256" key="3">
    <source>
        <dbReference type="ARBA" id="ARBA00023002"/>
    </source>
</evidence>
<dbReference type="Gene3D" id="3.90.660.10">
    <property type="match status" value="1"/>
</dbReference>
<evidence type="ECO:0000256" key="2">
    <source>
        <dbReference type="ARBA" id="ARBA00005995"/>
    </source>
</evidence>
<dbReference type="InterPro" id="IPR050703">
    <property type="entry name" value="Flavin_MAO"/>
</dbReference>
<dbReference type="AlphaFoldDB" id="A0A4Y4DN79"/>
<gene>
    <name evidence="6" type="ORF">AUR04nite_05920</name>
</gene>
<dbReference type="PRINTS" id="PR00757">
    <property type="entry name" value="AMINEOXDASEF"/>
</dbReference>
<proteinExistence type="inferred from homology"/>
<protein>
    <submittedName>
        <fullName evidence="6">Putative putrescine oxidase</fullName>
    </submittedName>
</protein>
<accession>A0A4Y4DN79</accession>
<dbReference type="OrthoDB" id="337830at2"/>
<dbReference type="PANTHER" id="PTHR43563:SF1">
    <property type="entry name" value="AMINE OXIDASE [FLAVIN-CONTAINING] B"/>
    <property type="match status" value="1"/>
</dbReference>
<evidence type="ECO:0000256" key="1">
    <source>
        <dbReference type="ARBA" id="ARBA00001974"/>
    </source>
</evidence>
<dbReference type="PANTHER" id="PTHR43563">
    <property type="entry name" value="AMINE OXIDASE"/>
    <property type="match status" value="1"/>
</dbReference>
<sequence length="434" mass="47357">MSTNYDADVIVIGAGLAGVTAARELSARGKKVIVLEARDRLGGRLYTEQRFGKYLELGGNWMHWTQPHVWSEVTRYGLEADRLARAEETYWFANGELQKGDLPGFMDLIDPGMEALVGASGKLLPRPDLIASDEDFAAADQLTLQQALDALDLSDDERQANEAAWVGHCNGPLDQVGFSAAIRWTAATSGAWKVMHEASSVYRLKDGNDQLVKSIAADIKGEVRLNAPVTAIEHDDQGVSVALENGSTLRARKVILTAPLNILHELDITPPLSEAKRQASQAGTASQGVKLWIRVKGPIKPFFAYSTKDHPLSVVRTEFVGEDDAVLVSFGADASRIDVTSVEEVSKALQVWRDDLEVLEIAAHDWNADPHAKETWLIHRPGAYSQSQAELQRPEGHLHLAGADIANLWAGFFDGAIESGLRVSREVAQALDEN</sequence>
<dbReference type="Gene3D" id="3.50.50.60">
    <property type="entry name" value="FAD/NAD(P)-binding domain"/>
    <property type="match status" value="1"/>
</dbReference>
<evidence type="ECO:0000313" key="6">
    <source>
        <dbReference type="EMBL" id="GED05060.1"/>
    </source>
</evidence>
<dbReference type="EMBL" id="BJNY01000002">
    <property type="protein sequence ID" value="GED05060.1"/>
    <property type="molecule type" value="Genomic_DNA"/>
</dbReference>
<evidence type="ECO:0000256" key="4">
    <source>
        <dbReference type="PIRSR" id="PIRSR601613-1"/>
    </source>
</evidence>
<comment type="caution">
    <text evidence="6">The sequence shown here is derived from an EMBL/GenBank/DDBJ whole genome shotgun (WGS) entry which is preliminary data.</text>
</comment>
<evidence type="ECO:0000313" key="7">
    <source>
        <dbReference type="Proteomes" id="UP000316612"/>
    </source>
</evidence>
<feature type="binding site" evidence="4">
    <location>
        <begin position="36"/>
        <end position="37"/>
    </location>
    <ligand>
        <name>FAD</name>
        <dbReference type="ChEBI" id="CHEBI:57692"/>
    </ligand>
</feature>
<dbReference type="InterPro" id="IPR036188">
    <property type="entry name" value="FAD/NAD-bd_sf"/>
</dbReference>
<evidence type="ECO:0000259" key="5">
    <source>
        <dbReference type="Pfam" id="PF01593"/>
    </source>
</evidence>
<dbReference type="Gene3D" id="1.10.405.10">
    <property type="entry name" value="Guanine Nucleotide Dissociation Inhibitor, domain 1"/>
    <property type="match status" value="1"/>
</dbReference>
<dbReference type="Pfam" id="PF01593">
    <property type="entry name" value="Amino_oxidase"/>
    <property type="match status" value="1"/>
</dbReference>
<organism evidence="6 7">
    <name type="scientific">Glutamicibacter uratoxydans</name>
    <name type="common">Arthrobacter uratoxydans</name>
    <dbReference type="NCBI Taxonomy" id="43667"/>
    <lineage>
        <taxon>Bacteria</taxon>
        <taxon>Bacillati</taxon>
        <taxon>Actinomycetota</taxon>
        <taxon>Actinomycetes</taxon>
        <taxon>Micrococcales</taxon>
        <taxon>Micrococcaceae</taxon>
        <taxon>Glutamicibacter</taxon>
    </lineage>
</organism>
<feature type="domain" description="Amine oxidase" evidence="5">
    <location>
        <begin position="16"/>
        <end position="427"/>
    </location>
</feature>
<comment type="similarity">
    <text evidence="2">Belongs to the flavin monoamine oxidase family.</text>
</comment>
<comment type="cofactor">
    <cofactor evidence="1">
        <name>FAD</name>
        <dbReference type="ChEBI" id="CHEBI:57692"/>
    </cofactor>
</comment>
<keyword evidence="3" id="KW-0560">Oxidoreductase</keyword>
<feature type="binding site" evidence="4">
    <location>
        <position position="229"/>
    </location>
    <ligand>
        <name>FAD</name>
        <dbReference type="ChEBI" id="CHEBI:57692"/>
    </ligand>
</feature>
<dbReference type="InterPro" id="IPR002937">
    <property type="entry name" value="Amino_oxidase"/>
</dbReference>
<name>A0A4Y4DN79_GLUUR</name>